<evidence type="ECO:0000256" key="2">
    <source>
        <dbReference type="ARBA" id="ARBA00022630"/>
    </source>
</evidence>
<feature type="domain" description="FAD-dependent oxidoreductase 2 FAD-binding" evidence="5">
    <location>
        <begin position="18"/>
        <end position="553"/>
    </location>
</feature>
<dbReference type="InterPro" id="IPR027477">
    <property type="entry name" value="Succ_DH/fumarate_Rdtase_cat_sf"/>
</dbReference>
<gene>
    <name evidence="6" type="primary">kstD</name>
    <name evidence="6" type="ORF">PS880_00421</name>
</gene>
<evidence type="ECO:0000313" key="7">
    <source>
        <dbReference type="Proteomes" id="UP000375525"/>
    </source>
</evidence>
<evidence type="ECO:0000256" key="1">
    <source>
        <dbReference type="ARBA" id="ARBA00001974"/>
    </source>
</evidence>
<dbReference type="AlphaFoldDB" id="A0A5E7GPK0"/>
<name>A0A5E7GPK0_PSEFL</name>
<evidence type="ECO:0000313" key="6">
    <source>
        <dbReference type="EMBL" id="VVO53488.1"/>
    </source>
</evidence>
<accession>A0A5E7GPK0</accession>
<evidence type="ECO:0000256" key="3">
    <source>
        <dbReference type="ARBA" id="ARBA00022827"/>
    </source>
</evidence>
<dbReference type="PANTHER" id="PTHR43400">
    <property type="entry name" value="FUMARATE REDUCTASE"/>
    <property type="match status" value="1"/>
</dbReference>
<dbReference type="EC" id="1.3.99.4" evidence="6"/>
<dbReference type="OrthoDB" id="9813348at2"/>
<sequence length="588" mass="62591">MQNPGYSFSQIRDGDVFDVVVAGGGASGMTAALVAHLEGLKVLLIESSAQVGGTSSRSAGTLWIPGNRFEQAATQSEQQSAVDAARVYLDAAVGERSSASLRESFLASGPLLIEYLLANTLVRFKACPKHSDYYPWLEGARKGHRAIESEIFDGRALGENLALLRPTLQEFMVFGGMMVSKADIDLLLKAGKTWAGTWHAIKLVSRYAMDRLNYPRGTRLTMGSALTGSLLCSLLKHNVSLALRSKILSATAIGGGAHELVLDTPQGTSTIYCKKGLVLAGGGFSGNKQWREKYLPKPTPEHTSTTGLSSGATLDLGLSLGGVMGELQGDNCWWFPSSIASRDDGKTIVFPHILMDRAKPGIWAVGMDGKRFVNEGVCYHEFSRAQYAAGAIPCWLICDATALKRYGMGLIRPGAHNVKKWQKNDYLKSATSIAALAQRLDIPTEQLELSVKAMNAIAASGRDPDFGRGEDHLSRQNGDACHTPNPSLGPITVAPFYAIRLEPSDLGTGIGLKVDDHARLLDAGGTPVPGVYACGNDMNSIMGGQYPAPGVTLGPGMTFAFIAAQHCAASQADQAKGATKIPPVEQIQ</sequence>
<organism evidence="6 7">
    <name type="scientific">Pseudomonas fluorescens</name>
    <dbReference type="NCBI Taxonomy" id="294"/>
    <lineage>
        <taxon>Bacteria</taxon>
        <taxon>Pseudomonadati</taxon>
        <taxon>Pseudomonadota</taxon>
        <taxon>Gammaproteobacteria</taxon>
        <taxon>Pseudomonadales</taxon>
        <taxon>Pseudomonadaceae</taxon>
        <taxon>Pseudomonas</taxon>
    </lineage>
</organism>
<dbReference type="InterPro" id="IPR036188">
    <property type="entry name" value="FAD/NAD-bd_sf"/>
</dbReference>
<dbReference type="PANTHER" id="PTHR43400:SF10">
    <property type="entry name" value="3-OXOSTEROID 1-DEHYDROGENASE"/>
    <property type="match status" value="1"/>
</dbReference>
<keyword evidence="2" id="KW-0285">Flavoprotein</keyword>
<comment type="cofactor">
    <cofactor evidence="1">
        <name>FAD</name>
        <dbReference type="ChEBI" id="CHEBI:57692"/>
    </cofactor>
</comment>
<dbReference type="Pfam" id="PF00890">
    <property type="entry name" value="FAD_binding_2"/>
    <property type="match status" value="1"/>
</dbReference>
<dbReference type="Gene3D" id="3.50.50.60">
    <property type="entry name" value="FAD/NAD(P)-binding domain"/>
    <property type="match status" value="2"/>
</dbReference>
<dbReference type="EMBL" id="CABVIH010000002">
    <property type="protein sequence ID" value="VVO53488.1"/>
    <property type="molecule type" value="Genomic_DNA"/>
</dbReference>
<keyword evidence="4 6" id="KW-0560">Oxidoreductase</keyword>
<evidence type="ECO:0000259" key="5">
    <source>
        <dbReference type="Pfam" id="PF00890"/>
    </source>
</evidence>
<dbReference type="RefSeq" id="WP_150778413.1">
    <property type="nucleotide sequence ID" value="NZ_CABVIH010000002.1"/>
</dbReference>
<dbReference type="GO" id="GO:0008202">
    <property type="term" value="P:steroid metabolic process"/>
    <property type="evidence" value="ECO:0007669"/>
    <property type="project" value="UniProtKB-ARBA"/>
</dbReference>
<dbReference type="Proteomes" id="UP000375525">
    <property type="component" value="Unassembled WGS sequence"/>
</dbReference>
<dbReference type="InterPro" id="IPR050315">
    <property type="entry name" value="FAD-oxidoreductase_2"/>
</dbReference>
<dbReference type="GO" id="GO:0047571">
    <property type="term" value="F:3-oxosteroid 1-dehydrogenase activity"/>
    <property type="evidence" value="ECO:0007669"/>
    <property type="project" value="UniProtKB-EC"/>
</dbReference>
<dbReference type="InterPro" id="IPR003953">
    <property type="entry name" value="FAD-dep_OxRdtase_2_FAD-bd"/>
</dbReference>
<protein>
    <submittedName>
        <fullName evidence="6">3-oxosteroid 1-dehydrogenase</fullName>
        <ecNumber evidence="6">1.3.99.4</ecNumber>
    </submittedName>
</protein>
<evidence type="ECO:0000256" key="4">
    <source>
        <dbReference type="ARBA" id="ARBA00023002"/>
    </source>
</evidence>
<dbReference type="SUPFAM" id="SSF56425">
    <property type="entry name" value="Succinate dehydrogenase/fumarate reductase flavoprotein, catalytic domain"/>
    <property type="match status" value="1"/>
</dbReference>
<proteinExistence type="predicted"/>
<dbReference type="SUPFAM" id="SSF51905">
    <property type="entry name" value="FAD/NAD(P)-binding domain"/>
    <property type="match status" value="1"/>
</dbReference>
<keyword evidence="3" id="KW-0274">FAD</keyword>
<reference evidence="6 7" key="1">
    <citation type="submission" date="2019-09" db="EMBL/GenBank/DDBJ databases">
        <authorList>
            <person name="Chandra G."/>
            <person name="Truman W A."/>
        </authorList>
    </citation>
    <scope>NUCLEOTIDE SEQUENCE [LARGE SCALE GENOMIC DNA]</scope>
    <source>
        <strain evidence="6">PS880</strain>
    </source>
</reference>